<feature type="domain" description="Nucleotidyl transferase" evidence="1">
    <location>
        <begin position="10"/>
        <end position="238"/>
    </location>
</feature>
<proteinExistence type="predicted"/>
<accession>A0A977PZE3</accession>
<name>A0A977PZE3_9CYAN</name>
<dbReference type="AlphaFoldDB" id="A0A977PZE3"/>
<protein>
    <submittedName>
        <fullName evidence="2">Nucleotidyltransferase family protein</fullName>
    </submittedName>
</protein>
<evidence type="ECO:0000259" key="1">
    <source>
        <dbReference type="Pfam" id="PF00483"/>
    </source>
</evidence>
<dbReference type="Pfam" id="PF00483">
    <property type="entry name" value="NTP_transferase"/>
    <property type="match status" value="1"/>
</dbReference>
<dbReference type="PANTHER" id="PTHR22572">
    <property type="entry name" value="SUGAR-1-PHOSPHATE GUANYL TRANSFERASE"/>
    <property type="match status" value="1"/>
</dbReference>
<reference evidence="2" key="1">
    <citation type="submission" date="2021-04" db="EMBL/GenBank/DDBJ databases">
        <title>Genome sequence of Woronichinia naegeliana from Washington state freshwater lake bloom.</title>
        <authorList>
            <person name="Dreher T.W."/>
        </authorList>
    </citation>
    <scope>NUCLEOTIDE SEQUENCE</scope>
    <source>
        <strain evidence="2">WA131</strain>
    </source>
</reference>
<dbReference type="SUPFAM" id="SSF53448">
    <property type="entry name" value="Nucleotide-diphospho-sugar transferases"/>
    <property type="match status" value="1"/>
</dbReference>
<dbReference type="Proteomes" id="UP001065613">
    <property type="component" value="Chromosome"/>
</dbReference>
<sequence>MLTEPSSILAVVLAGGLGTRIQALLPNVPKPMARVAGKPFLGWILAYLQGQGVQQALLSTGYLADVIEAYAQQEPIAGLKLNCYAEPSPLGTAGGFVHAVQQAQTNPLAWLVLNGDSLIVTDLEPMFNYLQDEAVEGVILGVEVAEADRYGSLVYDEQGTLLQFAEKQAGAGVINGGVYLFRDRLLKQFPQKKPLSFEYDVFPELLQQSVCLKVHPVQAPFLDIGTPASLSQAEAFVQQYFQPF</sequence>
<evidence type="ECO:0000313" key="2">
    <source>
        <dbReference type="EMBL" id="UXE63355.1"/>
    </source>
</evidence>
<organism evidence="2">
    <name type="scientific">Woronichinia naegeliana WA131</name>
    <dbReference type="NCBI Taxonomy" id="2824559"/>
    <lineage>
        <taxon>Bacteria</taxon>
        <taxon>Bacillati</taxon>
        <taxon>Cyanobacteriota</taxon>
        <taxon>Cyanophyceae</taxon>
        <taxon>Synechococcales</taxon>
        <taxon>Coelosphaeriaceae</taxon>
        <taxon>Woronichinia</taxon>
    </lineage>
</organism>
<gene>
    <name evidence="2" type="ORF">KA717_12400</name>
</gene>
<dbReference type="InterPro" id="IPR005835">
    <property type="entry name" value="NTP_transferase_dom"/>
</dbReference>
<dbReference type="KEGG" id="wna:KA717_12400"/>
<dbReference type="InterPro" id="IPR029044">
    <property type="entry name" value="Nucleotide-diphossugar_trans"/>
</dbReference>
<dbReference type="Gene3D" id="3.90.550.10">
    <property type="entry name" value="Spore Coat Polysaccharide Biosynthesis Protein SpsA, Chain A"/>
    <property type="match status" value="1"/>
</dbReference>
<dbReference type="EMBL" id="CP073041">
    <property type="protein sequence ID" value="UXE63355.1"/>
    <property type="molecule type" value="Genomic_DNA"/>
</dbReference>
<dbReference type="InterPro" id="IPR050486">
    <property type="entry name" value="Mannose-1P_guanyltransferase"/>
</dbReference>
<dbReference type="CDD" id="cd06915">
    <property type="entry name" value="NTP_transferase_WcbM_like"/>
    <property type="match status" value="1"/>
</dbReference>